<evidence type="ECO:0000259" key="1">
    <source>
        <dbReference type="Pfam" id="PF00024"/>
    </source>
</evidence>
<gene>
    <name evidence="3" type="ORF">KP79_PYT18178</name>
</gene>
<name>A0A210QPV4_MIZYE</name>
<dbReference type="AlphaFoldDB" id="A0A210QPV4"/>
<keyword evidence="4" id="KW-1185">Reference proteome</keyword>
<feature type="domain" description="Apple" evidence="1">
    <location>
        <begin position="19"/>
        <end position="68"/>
    </location>
</feature>
<evidence type="ECO:0000259" key="2">
    <source>
        <dbReference type="Pfam" id="PF01822"/>
    </source>
</evidence>
<organism evidence="3 4">
    <name type="scientific">Mizuhopecten yessoensis</name>
    <name type="common">Japanese scallop</name>
    <name type="synonym">Patinopecten yessoensis</name>
    <dbReference type="NCBI Taxonomy" id="6573"/>
    <lineage>
        <taxon>Eukaryota</taxon>
        <taxon>Metazoa</taxon>
        <taxon>Spiralia</taxon>
        <taxon>Lophotrochozoa</taxon>
        <taxon>Mollusca</taxon>
        <taxon>Bivalvia</taxon>
        <taxon>Autobranchia</taxon>
        <taxon>Pteriomorphia</taxon>
        <taxon>Pectinida</taxon>
        <taxon>Pectinoidea</taxon>
        <taxon>Pectinidae</taxon>
        <taxon>Mizuhopecten</taxon>
    </lineage>
</organism>
<comment type="caution">
    <text evidence="3">The sequence shown here is derived from an EMBL/GenBank/DDBJ whole genome shotgun (WGS) entry which is preliminary data.</text>
</comment>
<dbReference type="Proteomes" id="UP000242188">
    <property type="component" value="Unassembled WGS sequence"/>
</dbReference>
<protein>
    <recommendedName>
        <fullName evidence="5">WSC domain-containing protein</fullName>
    </recommendedName>
</protein>
<sequence>MSTIAQMFAYEDGSLAGGYSTENFMEARVNIRLVMICVEICLRNISCMSVFYNTVTKTCRLHENVFYNTDSFVSEAGWHYYRAVGDPKCDVYNGFVHQRDAGFCYRAESDLLTKTLADSACAAKTSALAILDSQKKQDVVVATLNLLSTKAPAAVQETTVEPVLKGCYSTGHVVNIKKELTNIAMTVQMCFAICQPLGKTHTLLEIECYCGDLQAAATSFPDLTCNKICADGKWCGNLSGMLATYEHVSTSTAGRSQSIEKSI</sequence>
<dbReference type="EMBL" id="NEDP02002474">
    <property type="protein sequence ID" value="OWF50763.1"/>
    <property type="molecule type" value="Genomic_DNA"/>
</dbReference>
<reference evidence="3 4" key="1">
    <citation type="journal article" date="2017" name="Nat. Ecol. Evol.">
        <title>Scallop genome provides insights into evolution of bilaterian karyotype and development.</title>
        <authorList>
            <person name="Wang S."/>
            <person name="Zhang J."/>
            <person name="Jiao W."/>
            <person name="Li J."/>
            <person name="Xun X."/>
            <person name="Sun Y."/>
            <person name="Guo X."/>
            <person name="Huan P."/>
            <person name="Dong B."/>
            <person name="Zhang L."/>
            <person name="Hu X."/>
            <person name="Sun X."/>
            <person name="Wang J."/>
            <person name="Zhao C."/>
            <person name="Wang Y."/>
            <person name="Wang D."/>
            <person name="Huang X."/>
            <person name="Wang R."/>
            <person name="Lv J."/>
            <person name="Li Y."/>
            <person name="Zhang Z."/>
            <person name="Liu B."/>
            <person name="Lu W."/>
            <person name="Hui Y."/>
            <person name="Liang J."/>
            <person name="Zhou Z."/>
            <person name="Hou R."/>
            <person name="Li X."/>
            <person name="Liu Y."/>
            <person name="Li H."/>
            <person name="Ning X."/>
            <person name="Lin Y."/>
            <person name="Zhao L."/>
            <person name="Xing Q."/>
            <person name="Dou J."/>
            <person name="Li Y."/>
            <person name="Mao J."/>
            <person name="Guo H."/>
            <person name="Dou H."/>
            <person name="Li T."/>
            <person name="Mu C."/>
            <person name="Jiang W."/>
            <person name="Fu Q."/>
            <person name="Fu X."/>
            <person name="Miao Y."/>
            <person name="Liu J."/>
            <person name="Yu Q."/>
            <person name="Li R."/>
            <person name="Liao H."/>
            <person name="Li X."/>
            <person name="Kong Y."/>
            <person name="Jiang Z."/>
            <person name="Chourrout D."/>
            <person name="Li R."/>
            <person name="Bao Z."/>
        </authorList>
    </citation>
    <scope>NUCLEOTIDE SEQUENCE [LARGE SCALE GENOMIC DNA]</scope>
    <source>
        <strain evidence="3 4">PY_sf001</strain>
    </source>
</reference>
<dbReference type="InterPro" id="IPR003609">
    <property type="entry name" value="Pan_app"/>
</dbReference>
<proteinExistence type="predicted"/>
<evidence type="ECO:0008006" key="5">
    <source>
        <dbReference type="Google" id="ProtNLM"/>
    </source>
</evidence>
<dbReference type="Pfam" id="PF01822">
    <property type="entry name" value="WSC"/>
    <property type="match status" value="1"/>
</dbReference>
<evidence type="ECO:0000313" key="3">
    <source>
        <dbReference type="EMBL" id="OWF50763.1"/>
    </source>
</evidence>
<evidence type="ECO:0000313" key="4">
    <source>
        <dbReference type="Proteomes" id="UP000242188"/>
    </source>
</evidence>
<feature type="domain" description="WSC" evidence="2">
    <location>
        <begin position="165"/>
        <end position="236"/>
    </location>
</feature>
<dbReference type="OrthoDB" id="6097821at2759"/>
<dbReference type="Pfam" id="PF00024">
    <property type="entry name" value="PAN_1"/>
    <property type="match status" value="1"/>
</dbReference>
<accession>A0A210QPV4</accession>
<dbReference type="InterPro" id="IPR002889">
    <property type="entry name" value="WSC_carb-bd"/>
</dbReference>